<keyword evidence="1" id="KW-1133">Transmembrane helix</keyword>
<dbReference type="STRING" id="1121451.DESAM_21670"/>
<reference evidence="2 3" key="1">
    <citation type="submission" date="2012-10" db="EMBL/GenBank/DDBJ databases">
        <authorList>
            <person name="Genoscope - CEA"/>
        </authorList>
    </citation>
    <scope>NUCLEOTIDE SEQUENCE [LARGE SCALE GENOMIC DNA]</scope>
    <source>
        <strain evidence="3">AM13 / DSM 14728</strain>
    </source>
</reference>
<name>L0RCL2_9BACT</name>
<proteinExistence type="predicted"/>
<dbReference type="AlphaFoldDB" id="L0RCL2"/>
<dbReference type="RefSeq" id="WP_015336550.1">
    <property type="nucleotide sequence ID" value="NC_020055.1"/>
</dbReference>
<keyword evidence="1" id="KW-0812">Transmembrane</keyword>
<sequence>MLPKNMISFHTIPLSSTKNKVIHIIAFIFIIALFYIPYKEIRLERIRAFGEKRAIGIVISKSIRKDEHNNPATTKTEYIIRYRFVDPLGLPRERVASVDGSFWGSIAQGDSVIVYFAKAQPGVSRIEHEKENAVVQLLARFSRTGTY</sequence>
<keyword evidence="3" id="KW-1185">Reference proteome</keyword>
<dbReference type="HOGENOM" id="CLU_1812632_0_0_7"/>
<dbReference type="eggNOG" id="ENOG50318AV">
    <property type="taxonomic scope" value="Bacteria"/>
</dbReference>
<protein>
    <recommendedName>
        <fullName evidence="4">DUF3592 domain-containing protein</fullName>
    </recommendedName>
</protein>
<dbReference type="KEGG" id="dhy:DESAM_21670"/>
<dbReference type="Proteomes" id="UP000010808">
    <property type="component" value="Chromosome"/>
</dbReference>
<evidence type="ECO:0000313" key="3">
    <source>
        <dbReference type="Proteomes" id="UP000010808"/>
    </source>
</evidence>
<evidence type="ECO:0000256" key="1">
    <source>
        <dbReference type="SAM" id="Phobius"/>
    </source>
</evidence>
<dbReference type="PATRIC" id="fig|1121451.3.peg.1911"/>
<keyword evidence="1" id="KW-0472">Membrane</keyword>
<feature type="transmembrane region" description="Helical" evidence="1">
    <location>
        <begin position="20"/>
        <end position="38"/>
    </location>
</feature>
<organism evidence="2 3">
    <name type="scientific">Maridesulfovibrio hydrothermalis AM13 = DSM 14728</name>
    <dbReference type="NCBI Taxonomy" id="1121451"/>
    <lineage>
        <taxon>Bacteria</taxon>
        <taxon>Pseudomonadati</taxon>
        <taxon>Thermodesulfobacteriota</taxon>
        <taxon>Desulfovibrionia</taxon>
        <taxon>Desulfovibrionales</taxon>
        <taxon>Desulfovibrionaceae</taxon>
        <taxon>Maridesulfovibrio</taxon>
    </lineage>
</organism>
<gene>
    <name evidence="2" type="ORF">DESAM_21670</name>
</gene>
<evidence type="ECO:0008006" key="4">
    <source>
        <dbReference type="Google" id="ProtNLM"/>
    </source>
</evidence>
<evidence type="ECO:0000313" key="2">
    <source>
        <dbReference type="EMBL" id="CCO23947.1"/>
    </source>
</evidence>
<accession>L0RCL2</accession>
<dbReference type="EMBL" id="FO203522">
    <property type="protein sequence ID" value="CCO23947.1"/>
    <property type="molecule type" value="Genomic_DNA"/>
</dbReference>